<name>A0A8S5RZ39_9CAUD</name>
<reference evidence="1" key="1">
    <citation type="journal article" date="2021" name="Proc. Natl. Acad. Sci. U.S.A.">
        <title>A Catalog of Tens of Thousands of Viruses from Human Metagenomes Reveals Hidden Associations with Chronic Diseases.</title>
        <authorList>
            <person name="Tisza M.J."/>
            <person name="Buck C.B."/>
        </authorList>
    </citation>
    <scope>NUCLEOTIDE SEQUENCE</scope>
    <source>
        <strain evidence="1">CtNQV2</strain>
    </source>
</reference>
<accession>A0A8S5RZ39</accession>
<proteinExistence type="predicted"/>
<organism evidence="1">
    <name type="scientific">Myoviridae sp. ctNQV2</name>
    <dbReference type="NCBI Taxonomy" id="2827683"/>
    <lineage>
        <taxon>Viruses</taxon>
        <taxon>Duplodnaviria</taxon>
        <taxon>Heunggongvirae</taxon>
        <taxon>Uroviricota</taxon>
        <taxon>Caudoviricetes</taxon>
    </lineage>
</organism>
<evidence type="ECO:0000313" key="1">
    <source>
        <dbReference type="EMBL" id="DAF44036.1"/>
    </source>
</evidence>
<dbReference type="EMBL" id="BK032510">
    <property type="protein sequence ID" value="DAF44036.1"/>
    <property type="molecule type" value="Genomic_DNA"/>
</dbReference>
<sequence>MKYISTKKISSYLNNKKYTSCSTTGSLKGMKKLYGWDKASEIVRSGKFYYCIW</sequence>
<protein>
    <submittedName>
        <fullName evidence="1">Uncharacterized protein</fullName>
    </submittedName>
</protein>